<proteinExistence type="predicted"/>
<evidence type="ECO:0000313" key="2">
    <source>
        <dbReference type="EMBL" id="AYM75891.1"/>
    </source>
</evidence>
<evidence type="ECO:0000313" key="3">
    <source>
        <dbReference type="Proteomes" id="UP000279594"/>
    </source>
</evidence>
<keyword evidence="1" id="KW-1133">Transmembrane helix</keyword>
<dbReference type="Proteomes" id="UP000279594">
    <property type="component" value="Chromosome"/>
</dbReference>
<dbReference type="EMBL" id="CP033019">
    <property type="protein sequence ID" value="AYM75891.1"/>
    <property type="molecule type" value="Genomic_DNA"/>
</dbReference>
<keyword evidence="1" id="KW-0472">Membrane</keyword>
<dbReference type="AlphaFoldDB" id="A0A3G2E6R7"/>
<evidence type="ECO:0000256" key="1">
    <source>
        <dbReference type="SAM" id="Phobius"/>
    </source>
</evidence>
<gene>
    <name evidence="2" type="ORF">D9M09_08855</name>
</gene>
<name>A0A3G2E6R7_9BURK</name>
<keyword evidence="3" id="KW-1185">Reference proteome</keyword>
<accession>A0A3G2E6R7</accession>
<feature type="transmembrane region" description="Helical" evidence="1">
    <location>
        <begin position="12"/>
        <end position="33"/>
    </location>
</feature>
<feature type="transmembrane region" description="Helical" evidence="1">
    <location>
        <begin position="39"/>
        <end position="58"/>
    </location>
</feature>
<protein>
    <submittedName>
        <fullName evidence="2">Uncharacterized protein</fullName>
    </submittedName>
</protein>
<organism evidence="2 3">
    <name type="scientific">Janthinobacterium agaricidamnosum</name>
    <dbReference type="NCBI Taxonomy" id="55508"/>
    <lineage>
        <taxon>Bacteria</taxon>
        <taxon>Pseudomonadati</taxon>
        <taxon>Pseudomonadota</taxon>
        <taxon>Betaproteobacteria</taxon>
        <taxon>Burkholderiales</taxon>
        <taxon>Oxalobacteraceae</taxon>
        <taxon>Janthinobacterium</taxon>
    </lineage>
</organism>
<sequence length="66" mass="7424">MQQTVDNLDRRMYIGYGGLAGFVVGMGSWMVISQDEAEVKGWLLISVMTGAALGRFIAWRRRNTLE</sequence>
<reference evidence="2 3" key="1">
    <citation type="submission" date="2018-10" db="EMBL/GenBank/DDBJ databases">
        <title>Effects of UV and annual dynamics of microbial communities in freshwater RAS systems.</title>
        <authorList>
            <person name="Bekkelund A.K."/>
            <person name="Hansen B.R."/>
            <person name="Stokken H."/>
            <person name="Eriksen B.F."/>
            <person name="Kashulin N.A."/>
        </authorList>
    </citation>
    <scope>NUCLEOTIDE SEQUENCE [LARGE SCALE GENOMIC DNA]</scope>
    <source>
        <strain evidence="2 3">BHSEK</strain>
    </source>
</reference>
<keyword evidence="1" id="KW-0812">Transmembrane</keyword>